<gene>
    <name evidence="2" type="ORF">B0I71DRAFT_92087</name>
</gene>
<reference evidence="2 3" key="1">
    <citation type="submission" date="2018-07" db="EMBL/GenBank/DDBJ databases">
        <title>Draft Genome Assemblies for Five Robust Yarrowia lipolytica Strains Exhibiting High Lipid Production and Pentose Sugar Utilization and Sugar Alcohol Secretion from Undetoxified Lignocellulosic Biomass Hydrolysates.</title>
        <authorList>
            <consortium name="DOE Joint Genome Institute"/>
            <person name="Walker C."/>
            <person name="Ryu S."/>
            <person name="Na H."/>
            <person name="Zane M."/>
            <person name="LaButti K."/>
            <person name="Lipzen A."/>
            <person name="Haridas S."/>
            <person name="Barry K."/>
            <person name="Grigoriev I.V."/>
            <person name="Quarterman J."/>
            <person name="Slininger P."/>
            <person name="Dien B."/>
            <person name="Trinh C.T."/>
        </authorList>
    </citation>
    <scope>NUCLEOTIDE SEQUENCE [LARGE SCALE GENOMIC DNA]</scope>
    <source>
        <strain evidence="2 3">YB392</strain>
    </source>
</reference>
<dbReference type="OrthoDB" id="4086584at2759"/>
<dbReference type="VEuPathDB" id="FungiDB:YALI1_F10530g"/>
<feature type="region of interest" description="Disordered" evidence="1">
    <location>
        <begin position="181"/>
        <end position="204"/>
    </location>
</feature>
<feature type="compositionally biased region" description="Polar residues" evidence="1">
    <location>
        <begin position="250"/>
        <end position="259"/>
    </location>
</feature>
<proteinExistence type="predicted"/>
<evidence type="ECO:0000313" key="3">
    <source>
        <dbReference type="Proteomes" id="UP000256601"/>
    </source>
</evidence>
<protein>
    <submittedName>
        <fullName evidence="2">Uncharacterized protein</fullName>
    </submittedName>
</protein>
<evidence type="ECO:0000313" key="2">
    <source>
        <dbReference type="EMBL" id="RDW28573.1"/>
    </source>
</evidence>
<organism evidence="2 3">
    <name type="scientific">Yarrowia lipolytica</name>
    <name type="common">Candida lipolytica</name>
    <dbReference type="NCBI Taxonomy" id="4952"/>
    <lineage>
        <taxon>Eukaryota</taxon>
        <taxon>Fungi</taxon>
        <taxon>Dikarya</taxon>
        <taxon>Ascomycota</taxon>
        <taxon>Saccharomycotina</taxon>
        <taxon>Dipodascomycetes</taxon>
        <taxon>Dipodascales</taxon>
        <taxon>Dipodascales incertae sedis</taxon>
        <taxon>Yarrowia</taxon>
    </lineage>
</organism>
<sequence length="402" mass="46362">MSQADIDYIKEYRAYTPGAQLFDSLDLALKYIKAYRTHEGHHIIQLRSTYRKVHGVYKDVFRVDFQCNCGGSFIVKATGRRMGCPFRGKIVQYKNTQHWRLIFEVNDAWQKNYQDFQVRKSVQIMFAINGGKTNRQILDQLTHEARVQLEQDGKKKITDKLVKQAMPLEDYTLEDMRRRMAEDPQSSNMPNGQTDSYYDTMGNSFVDLGMDTTLADIDSDQTEDEAEDETPKRKIQPLQQQQQQQQGPQHISTGLTPKSTFKRPPLQELSANTPKRPMTKPTPMPMSIDSLHQHQGHQQHIQQHHHQQRAPDEAFSLAITAFFQSWTASGYRPDQIPPKYNPFIIPTEQQPPPTPLASHGQSQNHHHTTPTSQMPPLQSFSSLQFPSFDTPPGSQSRQMHFW</sequence>
<accession>A0A371CE65</accession>
<feature type="region of interest" description="Disordered" evidence="1">
    <location>
        <begin position="220"/>
        <end position="311"/>
    </location>
</feature>
<feature type="compositionally biased region" description="Polar residues" evidence="1">
    <location>
        <begin position="359"/>
        <end position="374"/>
    </location>
</feature>
<evidence type="ECO:0000256" key="1">
    <source>
        <dbReference type="SAM" id="MobiDB-lite"/>
    </source>
</evidence>
<dbReference type="Proteomes" id="UP000256601">
    <property type="component" value="Unassembled WGS sequence"/>
</dbReference>
<dbReference type="EMBL" id="KZ857325">
    <property type="protein sequence ID" value="RDW28573.1"/>
    <property type="molecule type" value="Genomic_DNA"/>
</dbReference>
<dbReference type="VEuPathDB" id="FungiDB:YALI0_F07128g"/>
<feature type="compositionally biased region" description="Low complexity" evidence="1">
    <location>
        <begin position="236"/>
        <end position="249"/>
    </location>
</feature>
<dbReference type="AlphaFoldDB" id="A0A371CE65"/>
<feature type="compositionally biased region" description="Polar residues" evidence="1">
    <location>
        <begin position="392"/>
        <end position="402"/>
    </location>
</feature>
<feature type="region of interest" description="Disordered" evidence="1">
    <location>
        <begin position="333"/>
        <end position="402"/>
    </location>
</feature>
<feature type="compositionally biased region" description="Basic residues" evidence="1">
    <location>
        <begin position="294"/>
        <end position="308"/>
    </location>
</feature>
<name>A0A371CE65_YARLL</name>
<feature type="compositionally biased region" description="Polar residues" evidence="1">
    <location>
        <begin position="184"/>
        <end position="203"/>
    </location>
</feature>
<feature type="compositionally biased region" description="Low complexity" evidence="1">
    <location>
        <begin position="375"/>
        <end position="388"/>
    </location>
</feature>